<name>A0A0C3BUE1_HEBCY</name>
<dbReference type="HOGENOM" id="CLU_555538_0_0_1"/>
<dbReference type="AlphaFoldDB" id="A0A0C3BUE1"/>
<sequence>MVTPSDFPPRLPQELVDHIIDNLADQWRFAEPDSQSRETLGQCMFVSRSFLTSVRRQLFHRIRLSEKCTAALHLHDELASTERMNAFLGVLKRDPLRATPHPLAAQVRGIKLEMHGVPASRNHSPQSEKSTAKNIQEWNDKRVHLYHILKATSNLEAFALEFILPMDAHSIHLGIFIAIEKVCHSTSITRLQFTNIYHFPVDLLATCTNLRELRLSAVSLAKPEALGSSTGGDSKPASTILRATWNKDSLRCLETLDTRLSGEVIVAIKEAASVTSSSPPFSQLKTLQLGLHIWSSPKSAEEWEVMNSAARSLECLCIRGINGDSLAGTVTQQFYGNICLSKLTSLRALKLRTSVPGYSLFQYLSPDLLPLLSTKSRLPTTIETIHLDFYFRNVSNVDDLQHPETIPDRPGIDSVLAGSGLYPRLRTVKVRYLFRSQDYWRWSVTQPPEAMARLHVAVKRAFPQVSASDNIELEISSETFNENDNEYELQW</sequence>
<reference evidence="1 2" key="1">
    <citation type="submission" date="2014-04" db="EMBL/GenBank/DDBJ databases">
        <authorList>
            <consortium name="DOE Joint Genome Institute"/>
            <person name="Kuo A."/>
            <person name="Gay G."/>
            <person name="Dore J."/>
            <person name="Kohler A."/>
            <person name="Nagy L.G."/>
            <person name="Floudas D."/>
            <person name="Copeland A."/>
            <person name="Barry K.W."/>
            <person name="Cichocki N."/>
            <person name="Veneault-Fourrey C."/>
            <person name="LaButti K."/>
            <person name="Lindquist E.A."/>
            <person name="Lipzen A."/>
            <person name="Lundell T."/>
            <person name="Morin E."/>
            <person name="Murat C."/>
            <person name="Sun H."/>
            <person name="Tunlid A."/>
            <person name="Henrissat B."/>
            <person name="Grigoriev I.V."/>
            <person name="Hibbett D.S."/>
            <person name="Martin F."/>
            <person name="Nordberg H.P."/>
            <person name="Cantor M.N."/>
            <person name="Hua S.X."/>
        </authorList>
    </citation>
    <scope>NUCLEOTIDE SEQUENCE [LARGE SCALE GENOMIC DNA]</scope>
    <source>
        <strain evidence="2">h7</strain>
    </source>
</reference>
<protein>
    <recommendedName>
        <fullName evidence="3">F-box domain-containing protein</fullName>
    </recommendedName>
</protein>
<organism evidence="1 2">
    <name type="scientific">Hebeloma cylindrosporum</name>
    <dbReference type="NCBI Taxonomy" id="76867"/>
    <lineage>
        <taxon>Eukaryota</taxon>
        <taxon>Fungi</taxon>
        <taxon>Dikarya</taxon>
        <taxon>Basidiomycota</taxon>
        <taxon>Agaricomycotina</taxon>
        <taxon>Agaricomycetes</taxon>
        <taxon>Agaricomycetidae</taxon>
        <taxon>Agaricales</taxon>
        <taxon>Agaricineae</taxon>
        <taxon>Hymenogastraceae</taxon>
        <taxon>Hebeloma</taxon>
    </lineage>
</organism>
<evidence type="ECO:0008006" key="3">
    <source>
        <dbReference type="Google" id="ProtNLM"/>
    </source>
</evidence>
<evidence type="ECO:0000313" key="1">
    <source>
        <dbReference type="EMBL" id="KIM35679.1"/>
    </source>
</evidence>
<dbReference type="EMBL" id="KN831816">
    <property type="protein sequence ID" value="KIM35679.1"/>
    <property type="molecule type" value="Genomic_DNA"/>
</dbReference>
<evidence type="ECO:0000313" key="2">
    <source>
        <dbReference type="Proteomes" id="UP000053424"/>
    </source>
</evidence>
<reference evidence="2" key="2">
    <citation type="submission" date="2015-01" db="EMBL/GenBank/DDBJ databases">
        <title>Evolutionary Origins and Diversification of the Mycorrhizal Mutualists.</title>
        <authorList>
            <consortium name="DOE Joint Genome Institute"/>
            <consortium name="Mycorrhizal Genomics Consortium"/>
            <person name="Kohler A."/>
            <person name="Kuo A."/>
            <person name="Nagy L.G."/>
            <person name="Floudas D."/>
            <person name="Copeland A."/>
            <person name="Barry K.W."/>
            <person name="Cichocki N."/>
            <person name="Veneault-Fourrey C."/>
            <person name="LaButti K."/>
            <person name="Lindquist E.A."/>
            <person name="Lipzen A."/>
            <person name="Lundell T."/>
            <person name="Morin E."/>
            <person name="Murat C."/>
            <person name="Riley R."/>
            <person name="Ohm R."/>
            <person name="Sun H."/>
            <person name="Tunlid A."/>
            <person name="Henrissat B."/>
            <person name="Grigoriev I.V."/>
            <person name="Hibbett D.S."/>
            <person name="Martin F."/>
        </authorList>
    </citation>
    <scope>NUCLEOTIDE SEQUENCE [LARGE SCALE GENOMIC DNA]</scope>
    <source>
        <strain evidence="2">h7</strain>
    </source>
</reference>
<keyword evidence="2" id="KW-1185">Reference proteome</keyword>
<proteinExistence type="predicted"/>
<accession>A0A0C3BUE1</accession>
<dbReference type="OrthoDB" id="2934227at2759"/>
<dbReference type="Proteomes" id="UP000053424">
    <property type="component" value="Unassembled WGS sequence"/>
</dbReference>
<gene>
    <name evidence="1" type="ORF">M413DRAFT_32335</name>
</gene>